<keyword evidence="1" id="KW-0732">Signal</keyword>
<reference evidence="3" key="1">
    <citation type="journal article" date="2019" name="Int. J. Syst. Evol. Microbiol.">
        <title>The Global Catalogue of Microorganisms (GCM) 10K type strain sequencing project: providing services to taxonomists for standard genome sequencing and annotation.</title>
        <authorList>
            <consortium name="The Broad Institute Genomics Platform"/>
            <consortium name="The Broad Institute Genome Sequencing Center for Infectious Disease"/>
            <person name="Wu L."/>
            <person name="Ma J."/>
        </authorList>
    </citation>
    <scope>NUCLEOTIDE SEQUENCE [LARGE SCALE GENOMIC DNA]</scope>
    <source>
        <strain evidence="3">IBRC-M 10908</strain>
    </source>
</reference>
<evidence type="ECO:0000313" key="2">
    <source>
        <dbReference type="EMBL" id="MFC4335897.1"/>
    </source>
</evidence>
<dbReference type="Proteomes" id="UP001595823">
    <property type="component" value="Unassembled WGS sequence"/>
</dbReference>
<evidence type="ECO:0000313" key="3">
    <source>
        <dbReference type="Proteomes" id="UP001595823"/>
    </source>
</evidence>
<dbReference type="EMBL" id="JBHSDK010000015">
    <property type="protein sequence ID" value="MFC4335897.1"/>
    <property type="molecule type" value="Genomic_DNA"/>
</dbReference>
<feature type="signal peptide" evidence="1">
    <location>
        <begin position="1"/>
        <end position="29"/>
    </location>
</feature>
<protein>
    <submittedName>
        <fullName evidence="2">Uncharacterized protein</fullName>
    </submittedName>
</protein>
<feature type="chain" id="PRO_5045495657" evidence="1">
    <location>
        <begin position="30"/>
        <end position="150"/>
    </location>
</feature>
<accession>A0ABV8TZQ2</accession>
<proteinExistence type="predicted"/>
<evidence type="ECO:0000256" key="1">
    <source>
        <dbReference type="SAM" id="SignalP"/>
    </source>
</evidence>
<dbReference type="RefSeq" id="WP_380621210.1">
    <property type="nucleotide sequence ID" value="NZ_JBHSDK010000015.1"/>
</dbReference>
<gene>
    <name evidence="2" type="ORF">ACFPET_11855</name>
</gene>
<sequence>MKNILRKTGLVLAVALAAMTVAGPGTAQAAVTGNCGSSYVRVGHWPIDDSKYGRVGYVDVYWSSTAKRNCAVMNATGAAYDFAAVKSVGIWPSSDSSKNDNDYGNYRYYAGPVYTPKGYDMTGKCVDIGGQTQVPDGSMAFEDFANKHCG</sequence>
<keyword evidence="3" id="KW-1185">Reference proteome</keyword>
<name>A0ABV8TZQ2_9ACTN</name>
<organism evidence="2 3">
    <name type="scientific">Salininema proteolyticum</name>
    <dbReference type="NCBI Taxonomy" id="1607685"/>
    <lineage>
        <taxon>Bacteria</taxon>
        <taxon>Bacillati</taxon>
        <taxon>Actinomycetota</taxon>
        <taxon>Actinomycetes</taxon>
        <taxon>Glycomycetales</taxon>
        <taxon>Glycomycetaceae</taxon>
        <taxon>Salininema</taxon>
    </lineage>
</organism>
<comment type="caution">
    <text evidence="2">The sequence shown here is derived from an EMBL/GenBank/DDBJ whole genome shotgun (WGS) entry which is preliminary data.</text>
</comment>